<keyword evidence="2" id="KW-0812">Transmembrane</keyword>
<gene>
    <name evidence="4" type="ORF">ACFP2T_39870</name>
</gene>
<evidence type="ECO:0000259" key="3">
    <source>
        <dbReference type="PROSITE" id="PS50006"/>
    </source>
</evidence>
<dbReference type="Proteomes" id="UP001596203">
    <property type="component" value="Unassembled WGS sequence"/>
</dbReference>
<evidence type="ECO:0000313" key="4">
    <source>
        <dbReference type="EMBL" id="MFC6022304.1"/>
    </source>
</evidence>
<evidence type="ECO:0000256" key="2">
    <source>
        <dbReference type="SAM" id="Phobius"/>
    </source>
</evidence>
<dbReference type="CDD" id="cd00060">
    <property type="entry name" value="FHA"/>
    <property type="match status" value="1"/>
</dbReference>
<dbReference type="SUPFAM" id="SSF49879">
    <property type="entry name" value="SMAD/FHA domain"/>
    <property type="match status" value="1"/>
</dbReference>
<dbReference type="InterPro" id="IPR050923">
    <property type="entry name" value="Cell_Proc_Reg/RNA_Proc"/>
</dbReference>
<dbReference type="InterPro" id="IPR008984">
    <property type="entry name" value="SMAD_FHA_dom_sf"/>
</dbReference>
<dbReference type="Pfam" id="PF00498">
    <property type="entry name" value="FHA"/>
    <property type="match status" value="1"/>
</dbReference>
<accession>A0ABW1KKG8</accession>
<comment type="caution">
    <text evidence="4">The sequence shown here is derived from an EMBL/GenBank/DDBJ whole genome shotgun (WGS) entry which is preliminary data.</text>
</comment>
<dbReference type="RefSeq" id="WP_377431755.1">
    <property type="nucleotide sequence ID" value="NZ_JBHSPR010000060.1"/>
</dbReference>
<dbReference type="InterPro" id="IPR000253">
    <property type="entry name" value="FHA_dom"/>
</dbReference>
<proteinExistence type="predicted"/>
<dbReference type="EMBL" id="JBHSPR010000060">
    <property type="protein sequence ID" value="MFC6022304.1"/>
    <property type="molecule type" value="Genomic_DNA"/>
</dbReference>
<dbReference type="SMART" id="SM00240">
    <property type="entry name" value="FHA"/>
    <property type="match status" value="1"/>
</dbReference>
<evidence type="ECO:0000256" key="1">
    <source>
        <dbReference type="ARBA" id="ARBA00022553"/>
    </source>
</evidence>
<dbReference type="PROSITE" id="PS50006">
    <property type="entry name" value="FHA_DOMAIN"/>
    <property type="match status" value="1"/>
</dbReference>
<protein>
    <submittedName>
        <fullName evidence="4">FHA domain-containing protein</fullName>
    </submittedName>
</protein>
<sequence length="198" mass="20910">MSDELDLLPVLTVTSGPLQGASFRLRPGVRRIGREDGVDVLLDDPKVSRRHATVELVDGRVLLTDAGSTNGTWLNNRRLSGLTELRDGDRLRLGQVELRFFDPGAAATDQLTPLRHRALLPPPQTPALAPGSFPVPGSVPAAGPAVAGAPVPAEAAAGALTAPTQLMGTPRRSRRMLLMIGGFVALAGSMTWAYLVLQ</sequence>
<feature type="transmembrane region" description="Helical" evidence="2">
    <location>
        <begin position="176"/>
        <end position="197"/>
    </location>
</feature>
<dbReference type="Gene3D" id="2.60.200.20">
    <property type="match status" value="1"/>
</dbReference>
<keyword evidence="2" id="KW-0472">Membrane</keyword>
<name>A0ABW1KKG8_9ACTN</name>
<dbReference type="PANTHER" id="PTHR23308">
    <property type="entry name" value="NUCLEAR INHIBITOR OF PROTEIN PHOSPHATASE-1"/>
    <property type="match status" value="1"/>
</dbReference>
<organism evidence="4 5">
    <name type="scientific">Plantactinospora solaniradicis</name>
    <dbReference type="NCBI Taxonomy" id="1723736"/>
    <lineage>
        <taxon>Bacteria</taxon>
        <taxon>Bacillati</taxon>
        <taxon>Actinomycetota</taxon>
        <taxon>Actinomycetes</taxon>
        <taxon>Micromonosporales</taxon>
        <taxon>Micromonosporaceae</taxon>
        <taxon>Plantactinospora</taxon>
    </lineage>
</organism>
<evidence type="ECO:0000313" key="5">
    <source>
        <dbReference type="Proteomes" id="UP001596203"/>
    </source>
</evidence>
<keyword evidence="2" id="KW-1133">Transmembrane helix</keyword>
<keyword evidence="1" id="KW-0597">Phosphoprotein</keyword>
<reference evidence="5" key="1">
    <citation type="journal article" date="2019" name="Int. J. Syst. Evol. Microbiol.">
        <title>The Global Catalogue of Microorganisms (GCM) 10K type strain sequencing project: providing services to taxonomists for standard genome sequencing and annotation.</title>
        <authorList>
            <consortium name="The Broad Institute Genomics Platform"/>
            <consortium name="The Broad Institute Genome Sequencing Center for Infectious Disease"/>
            <person name="Wu L."/>
            <person name="Ma J."/>
        </authorList>
    </citation>
    <scope>NUCLEOTIDE SEQUENCE [LARGE SCALE GENOMIC DNA]</scope>
    <source>
        <strain evidence="5">ZS-35-S2</strain>
    </source>
</reference>
<feature type="domain" description="FHA" evidence="3">
    <location>
        <begin position="30"/>
        <end position="79"/>
    </location>
</feature>
<keyword evidence="5" id="KW-1185">Reference proteome</keyword>